<dbReference type="EMBL" id="GGEC01014891">
    <property type="protein sequence ID" value="MBW95374.1"/>
    <property type="molecule type" value="Transcribed_RNA"/>
</dbReference>
<dbReference type="InterPro" id="IPR044977">
    <property type="entry name" value="RLT1-3"/>
</dbReference>
<dbReference type="PANTHER" id="PTHR36968:SF5">
    <property type="entry name" value="HOMEOBOX-DDT DOMAIN PROTEIN RLT2"/>
    <property type="match status" value="1"/>
</dbReference>
<accession>A0A2P2JPH5</accession>
<dbReference type="GO" id="GO:0006357">
    <property type="term" value="P:regulation of transcription by RNA polymerase II"/>
    <property type="evidence" value="ECO:0007669"/>
    <property type="project" value="InterPro"/>
</dbReference>
<reference evidence="2" key="1">
    <citation type="submission" date="2018-02" db="EMBL/GenBank/DDBJ databases">
        <title>Rhizophora mucronata_Transcriptome.</title>
        <authorList>
            <person name="Meera S.P."/>
            <person name="Sreeshan A."/>
            <person name="Augustine A."/>
        </authorList>
    </citation>
    <scope>NUCLEOTIDE SEQUENCE</scope>
    <source>
        <tissue evidence="2">Leaf</tissue>
    </source>
</reference>
<evidence type="ECO:0000256" key="1">
    <source>
        <dbReference type="SAM" id="MobiDB-lite"/>
    </source>
</evidence>
<feature type="region of interest" description="Disordered" evidence="1">
    <location>
        <begin position="445"/>
        <end position="478"/>
    </location>
</feature>
<dbReference type="AlphaFoldDB" id="A0A2P2JPH5"/>
<name>A0A2P2JPH5_RHIMU</name>
<feature type="region of interest" description="Disordered" evidence="1">
    <location>
        <begin position="257"/>
        <end position="276"/>
    </location>
</feature>
<evidence type="ECO:0000313" key="2">
    <source>
        <dbReference type="EMBL" id="MBW95374.1"/>
    </source>
</evidence>
<protein>
    <submittedName>
        <fullName evidence="2">Uncharacterized protein</fullName>
    </submittedName>
</protein>
<sequence>MWKECFNSSVPCATKCEKKRCMPLLGICDYCYSINFLEDSHCSSCHRMYGASVSNLNIFEHMACCVEKLMMDVGTTLSVSSFPLRIRILKLLLAILEASVPPGAFLPVWTNGYRKSWGMKLRSSSSADELLQILTLLEGAIKKDYLSSNFETTIELLGLISASQCDAKYSCCIETVPVLPWLPQTTAAMALRLMEFDASILYMLKEKANSEKHRSTNGFIFPYKCAVAKSTQHHGSTEDPHQGGLFQKENWTDIGTGLGGLGPGQGSRGHTHGGRIQRRVIASTSKAIKKKASTNMNADVLRQMTWKAQPRSRRGHRRGRCSLISRQKSIKKAVNIVADRNNPRGSNYEDSSGVMVDDEWLGEEKRLQVDGTQNASSSEIFEYDRNSQARGDEYEDLAVNEYASAFSGRPSDILKESCVNLNGNGEYQDDDNADEQGEIDLEEYINGDSAEKRIENANVGPKGDPDYGTGFISSDFSD</sequence>
<dbReference type="PANTHER" id="PTHR36968">
    <property type="entry name" value="HOMEOBOX-DDT DOMAIN PROTEIN RLT2"/>
    <property type="match status" value="1"/>
</dbReference>
<proteinExistence type="predicted"/>
<feature type="compositionally biased region" description="Gly residues" evidence="1">
    <location>
        <begin position="257"/>
        <end position="267"/>
    </location>
</feature>
<organism evidence="2">
    <name type="scientific">Rhizophora mucronata</name>
    <name type="common">Asiatic mangrove</name>
    <dbReference type="NCBI Taxonomy" id="61149"/>
    <lineage>
        <taxon>Eukaryota</taxon>
        <taxon>Viridiplantae</taxon>
        <taxon>Streptophyta</taxon>
        <taxon>Embryophyta</taxon>
        <taxon>Tracheophyta</taxon>
        <taxon>Spermatophyta</taxon>
        <taxon>Magnoliopsida</taxon>
        <taxon>eudicotyledons</taxon>
        <taxon>Gunneridae</taxon>
        <taxon>Pentapetalae</taxon>
        <taxon>rosids</taxon>
        <taxon>fabids</taxon>
        <taxon>Malpighiales</taxon>
        <taxon>Rhizophoraceae</taxon>
        <taxon>Rhizophora</taxon>
    </lineage>
</organism>